<dbReference type="Proteomes" id="UP000218811">
    <property type="component" value="Unassembled WGS sequence"/>
</dbReference>
<feature type="region of interest" description="Disordered" evidence="1">
    <location>
        <begin position="218"/>
        <end position="285"/>
    </location>
</feature>
<sequence>MSQSTTSTTTYNLIKYSRSYAQSNGESQQAEQEWQHFTNPVIRLVLDATKSSATGELEAFRLRVLWNLSAGPDAMDTDQRDVMFEDIDMLSLSIMQHGVPSQHGLPLKAVYRDSVVGIRYLHSRTGAVPSFRRFQVTFQSATLVSSFIDAIKYICPCKVNPPPPVRKTMARSTTMMPPPAITQAVSHQPPVSVQGSSQQVSQADAPRIQRAMSVAGVLNQPSTPATDPARHPGPPSQSPRDATPWNSSSQLDQQSRTVASDEVSSRQVIAPSLRRSSTALPSSAPLQLPAANNAASWDPPSHLRTLPPSDDYIQSRPSSAITASSAVADYSFHASSEAAQSERLRTLSELEYTVQLRPPAAIDLTAAPADAHLEPDSIYARRLHADIPPPLVPPHLVQQINSSTEYVVQPASVLRLTETAPVSGDVLKATEDTPMQDLITTLEEVPTLYNLPREELERLVARVVREEGFVKLLENLDSMWTIKSYLGRA</sequence>
<evidence type="ECO:0000313" key="2">
    <source>
        <dbReference type="EMBL" id="PCH43434.1"/>
    </source>
</evidence>
<dbReference type="OrthoDB" id="3364736at2759"/>
<feature type="compositionally biased region" description="Low complexity" evidence="1">
    <location>
        <begin position="185"/>
        <end position="202"/>
    </location>
</feature>
<dbReference type="GO" id="GO:0007131">
    <property type="term" value="P:reciprocal meiotic recombination"/>
    <property type="evidence" value="ECO:0007669"/>
    <property type="project" value="InterPro"/>
</dbReference>
<proteinExistence type="predicted"/>
<gene>
    <name evidence="2" type="ORF">WOLCODRAFT_153494</name>
</gene>
<name>A0A2H3K319_WOLCO</name>
<keyword evidence="3" id="KW-1185">Reference proteome</keyword>
<feature type="region of interest" description="Disordered" evidence="1">
    <location>
        <begin position="291"/>
        <end position="310"/>
    </location>
</feature>
<dbReference type="InterPro" id="IPR004354">
    <property type="entry name" value="Meiotic_Rec114"/>
</dbReference>
<reference evidence="2 3" key="1">
    <citation type="journal article" date="2012" name="Science">
        <title>The Paleozoic origin of enzymatic lignin decomposition reconstructed from 31 fungal genomes.</title>
        <authorList>
            <person name="Floudas D."/>
            <person name="Binder M."/>
            <person name="Riley R."/>
            <person name="Barry K."/>
            <person name="Blanchette R.A."/>
            <person name="Henrissat B."/>
            <person name="Martinez A.T."/>
            <person name="Otillar R."/>
            <person name="Spatafora J.W."/>
            <person name="Yadav J.S."/>
            <person name="Aerts A."/>
            <person name="Benoit I."/>
            <person name="Boyd A."/>
            <person name="Carlson A."/>
            <person name="Copeland A."/>
            <person name="Coutinho P.M."/>
            <person name="de Vries R.P."/>
            <person name="Ferreira P."/>
            <person name="Findley K."/>
            <person name="Foster B."/>
            <person name="Gaskell J."/>
            <person name="Glotzer D."/>
            <person name="Gorecki P."/>
            <person name="Heitman J."/>
            <person name="Hesse C."/>
            <person name="Hori C."/>
            <person name="Igarashi K."/>
            <person name="Jurgens J.A."/>
            <person name="Kallen N."/>
            <person name="Kersten P."/>
            <person name="Kohler A."/>
            <person name="Kuees U."/>
            <person name="Kumar T.K.A."/>
            <person name="Kuo A."/>
            <person name="LaButti K."/>
            <person name="Larrondo L.F."/>
            <person name="Lindquist E."/>
            <person name="Ling A."/>
            <person name="Lombard V."/>
            <person name="Lucas S."/>
            <person name="Lundell T."/>
            <person name="Martin R."/>
            <person name="McLaughlin D.J."/>
            <person name="Morgenstern I."/>
            <person name="Morin E."/>
            <person name="Murat C."/>
            <person name="Nagy L.G."/>
            <person name="Nolan M."/>
            <person name="Ohm R.A."/>
            <person name="Patyshakuliyeva A."/>
            <person name="Rokas A."/>
            <person name="Ruiz-Duenas F.J."/>
            <person name="Sabat G."/>
            <person name="Salamov A."/>
            <person name="Samejima M."/>
            <person name="Schmutz J."/>
            <person name="Slot J.C."/>
            <person name="St John F."/>
            <person name="Stenlid J."/>
            <person name="Sun H."/>
            <person name="Sun S."/>
            <person name="Syed K."/>
            <person name="Tsang A."/>
            <person name="Wiebenga A."/>
            <person name="Young D."/>
            <person name="Pisabarro A."/>
            <person name="Eastwood D.C."/>
            <person name="Martin F."/>
            <person name="Cullen D."/>
            <person name="Grigoriev I.V."/>
            <person name="Hibbett D.S."/>
        </authorList>
    </citation>
    <scope>NUCLEOTIDE SEQUENCE [LARGE SCALE GENOMIC DNA]</scope>
    <source>
        <strain evidence="2 3">MD-104</strain>
    </source>
</reference>
<dbReference type="Pfam" id="PF03525">
    <property type="entry name" value="Meiotic_rec114"/>
    <property type="match status" value="1"/>
</dbReference>
<accession>A0A2H3K319</accession>
<dbReference type="EMBL" id="KB468146">
    <property type="protein sequence ID" value="PCH43434.1"/>
    <property type="molecule type" value="Genomic_DNA"/>
</dbReference>
<feature type="compositionally biased region" description="Polar residues" evidence="1">
    <location>
        <begin position="238"/>
        <end position="258"/>
    </location>
</feature>
<dbReference type="OMA" id="HFTNPTI"/>
<feature type="region of interest" description="Disordered" evidence="1">
    <location>
        <begin position="180"/>
        <end position="205"/>
    </location>
</feature>
<organism evidence="2 3">
    <name type="scientific">Wolfiporia cocos (strain MD-104)</name>
    <name type="common">Brown rot fungus</name>
    <dbReference type="NCBI Taxonomy" id="742152"/>
    <lineage>
        <taxon>Eukaryota</taxon>
        <taxon>Fungi</taxon>
        <taxon>Dikarya</taxon>
        <taxon>Basidiomycota</taxon>
        <taxon>Agaricomycotina</taxon>
        <taxon>Agaricomycetes</taxon>
        <taxon>Polyporales</taxon>
        <taxon>Phaeolaceae</taxon>
        <taxon>Wolfiporia</taxon>
    </lineage>
</organism>
<evidence type="ECO:0000313" key="3">
    <source>
        <dbReference type="Proteomes" id="UP000218811"/>
    </source>
</evidence>
<evidence type="ECO:0000256" key="1">
    <source>
        <dbReference type="SAM" id="MobiDB-lite"/>
    </source>
</evidence>
<dbReference type="AlphaFoldDB" id="A0A2H3K319"/>
<protein>
    <submittedName>
        <fullName evidence="2">Uncharacterized protein</fullName>
    </submittedName>
</protein>